<dbReference type="EMBL" id="QJKF01000009">
    <property type="protein sequence ID" value="PXX60854.1"/>
    <property type="molecule type" value="Genomic_DNA"/>
</dbReference>
<name>A0A318JUT0_9NOCA</name>
<dbReference type="PANTHER" id="PTHR43135:SF3">
    <property type="entry name" value="ALPHA-D-RIBOSE 1-METHYLPHOSPHONATE 5-TRIPHOSPHATE DIPHOSPHATASE"/>
    <property type="match status" value="1"/>
</dbReference>
<protein>
    <submittedName>
        <fullName evidence="2">Imidazolonepropionase-like amidohydrolase</fullName>
    </submittedName>
</protein>
<dbReference type="Gene3D" id="2.30.40.10">
    <property type="entry name" value="Urease, subunit C, domain 1"/>
    <property type="match status" value="1"/>
</dbReference>
<dbReference type="SUPFAM" id="SSF51556">
    <property type="entry name" value="Metallo-dependent hydrolases"/>
    <property type="match status" value="1"/>
</dbReference>
<sequence length="406" mass="43198">MTSTTRIVLVAEHCWDGMASEPTGPTAIIVERGKIVAIGPAEVSIPAEEVIDLGALTLLPGLIDCHVHLLDEAFDTRPAAAQVLTALPPMRTLLNAGFTTVRDLGGARGALNVALRQAQEQRTIEGPRLIVAPNILSAPGGHGDKKPELTQRLGVDVGVVANSADQLRGQVREQARVGADWIKFAASGGFTSPADDPDQVAFSVEEMASIVDTARDFGLPCAAHAFNSESVIRALQAGVRSIEHANLASAEVFSRIADHDAYLVPTLHSPRYFIDNLDDDEFWSDSSQETRASVRDHADQILESSTYIAGSGVRIAFGTDAGMFPHSDNWREFEAMVDVGIPPLKALCSATSTAAELLSRPDLGHLAAGATADIVAVRGDPFTDISALSRVEFVMQEGRVHRALSS</sequence>
<organism evidence="2 3">
    <name type="scientific">Nocardia tenerifensis</name>
    <dbReference type="NCBI Taxonomy" id="228006"/>
    <lineage>
        <taxon>Bacteria</taxon>
        <taxon>Bacillati</taxon>
        <taxon>Actinomycetota</taxon>
        <taxon>Actinomycetes</taxon>
        <taxon>Mycobacteriales</taxon>
        <taxon>Nocardiaceae</taxon>
        <taxon>Nocardia</taxon>
    </lineage>
</organism>
<keyword evidence="2" id="KW-0378">Hydrolase</keyword>
<comment type="caution">
    <text evidence="2">The sequence shown here is derived from an EMBL/GenBank/DDBJ whole genome shotgun (WGS) entry which is preliminary data.</text>
</comment>
<dbReference type="SUPFAM" id="SSF51338">
    <property type="entry name" value="Composite domain of metallo-dependent hydrolases"/>
    <property type="match status" value="1"/>
</dbReference>
<evidence type="ECO:0000313" key="2">
    <source>
        <dbReference type="EMBL" id="PXX60854.1"/>
    </source>
</evidence>
<feature type="domain" description="Amidohydrolase-related" evidence="1">
    <location>
        <begin position="57"/>
        <end position="399"/>
    </location>
</feature>
<dbReference type="InterPro" id="IPR032466">
    <property type="entry name" value="Metal_Hydrolase"/>
</dbReference>
<dbReference type="CDD" id="cd01299">
    <property type="entry name" value="Met_dep_hydrolase_A"/>
    <property type="match status" value="1"/>
</dbReference>
<dbReference type="AlphaFoldDB" id="A0A318JUT0"/>
<dbReference type="InterPro" id="IPR011059">
    <property type="entry name" value="Metal-dep_hydrolase_composite"/>
</dbReference>
<dbReference type="InterPro" id="IPR051781">
    <property type="entry name" value="Metallo-dep_Hydrolase"/>
</dbReference>
<dbReference type="Gene3D" id="3.20.20.140">
    <property type="entry name" value="Metal-dependent hydrolases"/>
    <property type="match status" value="1"/>
</dbReference>
<dbReference type="GO" id="GO:0016810">
    <property type="term" value="F:hydrolase activity, acting on carbon-nitrogen (but not peptide) bonds"/>
    <property type="evidence" value="ECO:0007669"/>
    <property type="project" value="InterPro"/>
</dbReference>
<accession>A0A318JUT0</accession>
<dbReference type="PANTHER" id="PTHR43135">
    <property type="entry name" value="ALPHA-D-RIBOSE 1-METHYLPHOSPHONATE 5-TRIPHOSPHATE DIPHOSPHATASE"/>
    <property type="match status" value="1"/>
</dbReference>
<dbReference type="Pfam" id="PF01979">
    <property type="entry name" value="Amidohydro_1"/>
    <property type="match status" value="1"/>
</dbReference>
<proteinExistence type="predicted"/>
<dbReference type="InterPro" id="IPR057744">
    <property type="entry name" value="OTAase-like"/>
</dbReference>
<evidence type="ECO:0000259" key="1">
    <source>
        <dbReference type="Pfam" id="PF01979"/>
    </source>
</evidence>
<dbReference type="InterPro" id="IPR006680">
    <property type="entry name" value="Amidohydro-rel"/>
</dbReference>
<keyword evidence="3" id="KW-1185">Reference proteome</keyword>
<gene>
    <name evidence="2" type="ORF">DFR70_10945</name>
</gene>
<evidence type="ECO:0000313" key="3">
    <source>
        <dbReference type="Proteomes" id="UP000247569"/>
    </source>
</evidence>
<dbReference type="Proteomes" id="UP000247569">
    <property type="component" value="Unassembled WGS sequence"/>
</dbReference>
<dbReference type="RefSeq" id="WP_157195456.1">
    <property type="nucleotide sequence ID" value="NZ_QJKF01000009.1"/>
</dbReference>
<reference evidence="2 3" key="1">
    <citation type="submission" date="2018-05" db="EMBL/GenBank/DDBJ databases">
        <title>Genomic Encyclopedia of Type Strains, Phase IV (KMG-IV): sequencing the most valuable type-strain genomes for metagenomic binning, comparative biology and taxonomic classification.</title>
        <authorList>
            <person name="Goeker M."/>
        </authorList>
    </citation>
    <scope>NUCLEOTIDE SEQUENCE [LARGE SCALE GENOMIC DNA]</scope>
    <source>
        <strain evidence="2 3">DSM 44704</strain>
    </source>
</reference>